<evidence type="ECO:0000313" key="1">
    <source>
        <dbReference type="EMBL" id="RKQ17180.1"/>
    </source>
</evidence>
<organism evidence="1 2">
    <name type="scientific">Oceanobacillus bengalensis</name>
    <dbReference type="NCBI Taxonomy" id="1435466"/>
    <lineage>
        <taxon>Bacteria</taxon>
        <taxon>Bacillati</taxon>
        <taxon>Bacillota</taxon>
        <taxon>Bacilli</taxon>
        <taxon>Bacillales</taxon>
        <taxon>Bacillaceae</taxon>
        <taxon>Oceanobacillus</taxon>
    </lineage>
</organism>
<reference evidence="1 2" key="1">
    <citation type="journal article" date="2015" name="Antonie Van Leeuwenhoek">
        <title>Oceanobacillus bengalensis sp. nov., a bacterium isolated from seawater of the Bay of Bengal.</title>
        <authorList>
            <person name="Yongchang O."/>
            <person name="Xiang W."/>
            <person name="Wang G."/>
        </authorList>
    </citation>
    <scope>NUCLEOTIDE SEQUENCE [LARGE SCALE GENOMIC DNA]</scope>
    <source>
        <strain evidence="1 2">MCCC 1K00260</strain>
    </source>
</reference>
<accession>A0A494Z3X1</accession>
<keyword evidence="2" id="KW-1185">Reference proteome</keyword>
<dbReference type="EMBL" id="RBZO01000006">
    <property type="protein sequence ID" value="RKQ17180.1"/>
    <property type="molecule type" value="Genomic_DNA"/>
</dbReference>
<dbReference type="OrthoDB" id="2862147at2"/>
<evidence type="ECO:0000313" key="2">
    <source>
        <dbReference type="Proteomes" id="UP000281813"/>
    </source>
</evidence>
<sequence length="194" mass="21950">MKNVIHKQSNFYRITLAFLLFGILLFVVGCSSDDELPSSSQDENLTTLETVLENTFTGPNQKLNELLEDPNNATIIGEDSETKSPESPTELDLFLEERYQSHFTDDMFGEYIGTYALSYHPSENNSMEIDSIDIQQNETDEITYDFTTKVQYQKAGNEPNIYNVTGQANFSEEGKIAGFEFFSDEGLSEALRES</sequence>
<dbReference type="AlphaFoldDB" id="A0A494Z3X1"/>
<dbReference type="Proteomes" id="UP000281813">
    <property type="component" value="Unassembled WGS sequence"/>
</dbReference>
<name>A0A494Z3X1_9BACI</name>
<comment type="caution">
    <text evidence="1">The sequence shown here is derived from an EMBL/GenBank/DDBJ whole genome shotgun (WGS) entry which is preliminary data.</text>
</comment>
<dbReference type="PROSITE" id="PS51257">
    <property type="entry name" value="PROKAR_LIPOPROTEIN"/>
    <property type="match status" value="1"/>
</dbReference>
<protein>
    <submittedName>
        <fullName evidence="1">Uncharacterized protein</fullName>
    </submittedName>
</protein>
<dbReference type="RefSeq" id="WP_121129569.1">
    <property type="nucleotide sequence ID" value="NZ_JBHUFK010000041.1"/>
</dbReference>
<gene>
    <name evidence="1" type="ORF">D8M05_05820</name>
</gene>
<proteinExistence type="predicted"/>